<reference evidence="2" key="1">
    <citation type="submission" date="2020-06" db="EMBL/GenBank/DDBJ databases">
        <title>WGS assembly of Ceratodon purpureus strain R40.</title>
        <authorList>
            <person name="Carey S.B."/>
            <person name="Jenkins J."/>
            <person name="Shu S."/>
            <person name="Lovell J.T."/>
            <person name="Sreedasyam A."/>
            <person name="Maumus F."/>
            <person name="Tiley G.P."/>
            <person name="Fernandez-Pozo N."/>
            <person name="Barry K."/>
            <person name="Chen C."/>
            <person name="Wang M."/>
            <person name="Lipzen A."/>
            <person name="Daum C."/>
            <person name="Saski C.A."/>
            <person name="Payton A.C."/>
            <person name="Mcbreen J.C."/>
            <person name="Conrad R.E."/>
            <person name="Kollar L.M."/>
            <person name="Olsson S."/>
            <person name="Huttunen S."/>
            <person name="Landis J.B."/>
            <person name="Wickett N.J."/>
            <person name="Johnson M.G."/>
            <person name="Rensing S.A."/>
            <person name="Grimwood J."/>
            <person name="Schmutz J."/>
            <person name="Mcdaniel S.F."/>
        </authorList>
    </citation>
    <scope>NUCLEOTIDE SEQUENCE</scope>
    <source>
        <strain evidence="2">R40</strain>
    </source>
</reference>
<proteinExistence type="predicted"/>
<feature type="region of interest" description="Disordered" evidence="1">
    <location>
        <begin position="1"/>
        <end position="73"/>
    </location>
</feature>
<name>A0A8T0GK56_CERPU</name>
<accession>A0A8T0GK56</accession>
<organism evidence="2 3">
    <name type="scientific">Ceratodon purpureus</name>
    <name type="common">Fire moss</name>
    <name type="synonym">Dicranum purpureum</name>
    <dbReference type="NCBI Taxonomy" id="3225"/>
    <lineage>
        <taxon>Eukaryota</taxon>
        <taxon>Viridiplantae</taxon>
        <taxon>Streptophyta</taxon>
        <taxon>Embryophyta</taxon>
        <taxon>Bryophyta</taxon>
        <taxon>Bryophytina</taxon>
        <taxon>Bryopsida</taxon>
        <taxon>Dicranidae</taxon>
        <taxon>Pseudoditrichales</taxon>
        <taxon>Ditrichaceae</taxon>
        <taxon>Ceratodon</taxon>
    </lineage>
</organism>
<dbReference type="AlphaFoldDB" id="A0A8T0GK56"/>
<protein>
    <submittedName>
        <fullName evidence="2">Uncharacterized protein</fullName>
    </submittedName>
</protein>
<gene>
    <name evidence="2" type="ORF">KC19_10G067300</name>
</gene>
<evidence type="ECO:0000256" key="1">
    <source>
        <dbReference type="SAM" id="MobiDB-lite"/>
    </source>
</evidence>
<feature type="compositionally biased region" description="Basic and acidic residues" evidence="1">
    <location>
        <begin position="24"/>
        <end position="58"/>
    </location>
</feature>
<comment type="caution">
    <text evidence="2">The sequence shown here is derived from an EMBL/GenBank/DDBJ whole genome shotgun (WGS) entry which is preliminary data.</text>
</comment>
<sequence length="275" mass="30195">MAPTLRKRRRLPTQISPPIHPPSSHHDCPDKPKADTQAEARDKRVVRFHPVDQARDNGPDVYQLPHIPTKPRDTLLTNTKSSTLATNAAAVESTDTTVSPIDAIQSDLDIASTQMSMPSTSMTRPRPDLPDLDLDIEQLELNRASTSQVPGGDLSELQSVQLQAGHHCSESFRGHNTALESGIQQECDPALIQPCRSERGVAVWRRYGLSKIMSRCLLVDRGVTHEERLRYIFGPSVGSKGPPVHGPRRVVPDGQGGFKYADSAKVSLCCVFVMV</sequence>
<feature type="compositionally biased region" description="Basic residues" evidence="1">
    <location>
        <begin position="1"/>
        <end position="11"/>
    </location>
</feature>
<evidence type="ECO:0000313" key="2">
    <source>
        <dbReference type="EMBL" id="KAG0558955.1"/>
    </source>
</evidence>
<evidence type="ECO:0000313" key="3">
    <source>
        <dbReference type="Proteomes" id="UP000822688"/>
    </source>
</evidence>
<keyword evidence="3" id="KW-1185">Reference proteome</keyword>
<dbReference type="Proteomes" id="UP000822688">
    <property type="component" value="Chromosome 10"/>
</dbReference>
<dbReference type="EMBL" id="CM026431">
    <property type="protein sequence ID" value="KAG0558955.1"/>
    <property type="molecule type" value="Genomic_DNA"/>
</dbReference>